<dbReference type="GO" id="GO:0005739">
    <property type="term" value="C:mitochondrion"/>
    <property type="evidence" value="ECO:0007669"/>
    <property type="project" value="UniProtKB-SubCell"/>
</dbReference>
<evidence type="ECO:0000256" key="2">
    <source>
        <dbReference type="ARBA" id="ARBA00022763"/>
    </source>
</evidence>
<keyword evidence="6" id="KW-0234">DNA repair</keyword>
<comment type="subcellular location">
    <subcellularLocation>
        <location evidence="7">Mitochondrion</location>
    </subcellularLocation>
</comment>
<evidence type="ECO:0000256" key="6">
    <source>
        <dbReference type="ARBA" id="ARBA00023204"/>
    </source>
</evidence>
<organism evidence="8 9">
    <name type="scientific">Pelobates cultripes</name>
    <name type="common">Western spadefoot toad</name>
    <dbReference type="NCBI Taxonomy" id="61616"/>
    <lineage>
        <taxon>Eukaryota</taxon>
        <taxon>Metazoa</taxon>
        <taxon>Chordata</taxon>
        <taxon>Craniata</taxon>
        <taxon>Vertebrata</taxon>
        <taxon>Euteleostomi</taxon>
        <taxon>Amphibia</taxon>
        <taxon>Batrachia</taxon>
        <taxon>Anura</taxon>
        <taxon>Pelobatoidea</taxon>
        <taxon>Pelobatidae</taxon>
        <taxon>Pelobates</taxon>
    </lineage>
</organism>
<dbReference type="Proteomes" id="UP001295444">
    <property type="component" value="Chromosome 02"/>
</dbReference>
<reference evidence="8" key="1">
    <citation type="submission" date="2022-03" db="EMBL/GenBank/DDBJ databases">
        <authorList>
            <person name="Alioto T."/>
            <person name="Alioto T."/>
            <person name="Gomez Garrido J."/>
        </authorList>
    </citation>
    <scope>NUCLEOTIDE SEQUENCE</scope>
</reference>
<keyword evidence="2" id="KW-0227">DNA damage</keyword>
<evidence type="ECO:0000256" key="4">
    <source>
        <dbReference type="ARBA" id="ARBA00022839"/>
    </source>
</evidence>
<feature type="active site" evidence="7">
    <location>
        <position position="244"/>
    </location>
</feature>
<evidence type="ECO:0000313" key="8">
    <source>
        <dbReference type="EMBL" id="CAH2253237.1"/>
    </source>
</evidence>
<comment type="similarity">
    <text evidence="7">Belongs to the MGME1 family.</text>
</comment>
<dbReference type="EC" id="3.1.-.-" evidence="7"/>
<keyword evidence="1 7" id="KW-0540">Nuclease</keyword>
<dbReference type="AlphaFoldDB" id="A0AAD1RGQ1"/>
<keyword evidence="5 7" id="KW-0496">Mitochondrion</keyword>
<proteinExistence type="inferred from homology"/>
<accession>A0AAD1RGQ1</accession>
<evidence type="ECO:0000256" key="3">
    <source>
        <dbReference type="ARBA" id="ARBA00022801"/>
    </source>
</evidence>
<dbReference type="Gene3D" id="3.90.320.10">
    <property type="match status" value="1"/>
</dbReference>
<evidence type="ECO:0000313" key="9">
    <source>
        <dbReference type="Proteomes" id="UP001295444"/>
    </source>
</evidence>
<dbReference type="GO" id="GO:0043504">
    <property type="term" value="P:mitochondrial DNA repair"/>
    <property type="evidence" value="ECO:0007669"/>
    <property type="project" value="UniProtKB-UniRule"/>
</dbReference>
<keyword evidence="4 7" id="KW-0269">Exonuclease</keyword>
<name>A0AAD1RGQ1_PELCU</name>
<gene>
    <name evidence="7" type="primary">MGME1</name>
    <name evidence="8" type="ORF">PECUL_23A053378</name>
</gene>
<feature type="active site" evidence="7">
    <location>
        <position position="257"/>
    </location>
</feature>
<dbReference type="GO" id="GO:0006264">
    <property type="term" value="P:mitochondrial DNA replication"/>
    <property type="evidence" value="ECO:0007669"/>
    <property type="project" value="TreeGrafter"/>
</dbReference>
<comment type="function">
    <text evidence="7">Metal-dependent single-stranded DNA (ssDNA) exonuclease involved in mitochondrial genome maintenance. Has preference for 5'-3' exonuclease activity. Necessary for maintenance of proper 7S DNA levels. Probably involved in mitochondrial DNA (mtDNA) repair.</text>
</comment>
<evidence type="ECO:0000256" key="5">
    <source>
        <dbReference type="ARBA" id="ARBA00023128"/>
    </source>
</evidence>
<keyword evidence="9" id="KW-1185">Reference proteome</keyword>
<dbReference type="GO" id="GO:0008297">
    <property type="term" value="F:single-stranded DNA exodeoxyribonuclease activity"/>
    <property type="evidence" value="ECO:0007669"/>
    <property type="project" value="UniProtKB-UniRule"/>
</dbReference>
<dbReference type="EMBL" id="OW240913">
    <property type="protein sequence ID" value="CAH2253237.1"/>
    <property type="molecule type" value="Genomic_DNA"/>
</dbReference>
<dbReference type="InterPro" id="IPR011604">
    <property type="entry name" value="PDDEXK-like_dom_sf"/>
</dbReference>
<dbReference type="PANTHER" id="PTHR31340">
    <property type="entry name" value="MITOCHONDRIAL GENOME MAINTENANCE EXONUCLEASE 1"/>
    <property type="match status" value="1"/>
</dbReference>
<sequence>MKPFHLLNAHCRRLKSFLMKQDSFPAFLSTSCQALSKKKKVNGYEDINQEKYASLVQTVTTSKYRHQTPDKIFEEDSFLYGKVVKTKSSQKTSEPKVPKKLFPLSNPNKVILSVEKTDPSIPLKISLPSRSQMTNGNVPSVTRILQQTMPMEQAFYLERWKQRMIMELGEEGFIEYTAALFSQGKLFHVELEELLLSQEDFSIKQEELSGYLASVQHVLGDIVGVKSLESAVCHSELGYLGLVDCVAKYRDKLCVIDWKTSEKPKPQLRDTFDNPLQVAAYIGAINHDNNYNFQVDYGLIVVAYKDGSPAHPHFMDPDLCLHYWNKWLLRLEEYIEKKEGKQ</sequence>
<dbReference type="PANTHER" id="PTHR31340:SF3">
    <property type="entry name" value="MITOCHONDRIAL GENOME MAINTENANCE EXONUCLEASE 1"/>
    <property type="match status" value="1"/>
</dbReference>
<evidence type="ECO:0000256" key="1">
    <source>
        <dbReference type="ARBA" id="ARBA00022722"/>
    </source>
</evidence>
<keyword evidence="3 7" id="KW-0378">Hydrolase</keyword>
<evidence type="ECO:0000256" key="7">
    <source>
        <dbReference type="HAMAP-Rule" id="MF_03030"/>
    </source>
</evidence>
<dbReference type="HAMAP" id="MF_03030">
    <property type="entry name" value="MGME1"/>
    <property type="match status" value="1"/>
</dbReference>
<feature type="active site" evidence="7">
    <location>
        <position position="259"/>
    </location>
</feature>
<protein>
    <recommendedName>
        <fullName evidence="7">Mitochondrial genome maintenance exonuclease 1</fullName>
        <ecNumber evidence="7">3.1.-.-</ecNumber>
    </recommendedName>
</protein>
<dbReference type="FunFam" id="3.90.320.10:FF:000005">
    <property type="entry name" value="Mitochondrial genome maintenance exonuclease 1"/>
    <property type="match status" value="1"/>
</dbReference>